<dbReference type="Gene3D" id="3.30.930.10">
    <property type="entry name" value="Bira Bifunctional Protein, Domain 2"/>
    <property type="match status" value="1"/>
</dbReference>
<gene>
    <name evidence="8" type="ORF">ATEG_06841</name>
</gene>
<dbReference type="AlphaFoldDB" id="Q0CHJ3"/>
<dbReference type="InterPro" id="IPR017449">
    <property type="entry name" value="Pro-tRNA_synth_II"/>
</dbReference>
<dbReference type="STRING" id="341663.Q0CHJ3"/>
<dbReference type="PROSITE" id="PS50862">
    <property type="entry name" value="AA_TRNA_LIGASE_II"/>
    <property type="match status" value="1"/>
</dbReference>
<dbReference type="Proteomes" id="UP000007963">
    <property type="component" value="Unassembled WGS sequence"/>
</dbReference>
<dbReference type="eggNOG" id="KOG4163">
    <property type="taxonomic scope" value="Eukaryota"/>
</dbReference>
<dbReference type="Gene3D" id="3.40.50.800">
    <property type="entry name" value="Anticodon-binding domain"/>
    <property type="match status" value="1"/>
</dbReference>
<dbReference type="GO" id="GO:0005524">
    <property type="term" value="F:ATP binding"/>
    <property type="evidence" value="ECO:0007669"/>
    <property type="project" value="UniProtKB-KW"/>
</dbReference>
<evidence type="ECO:0000256" key="5">
    <source>
        <dbReference type="ARBA" id="ARBA00022917"/>
    </source>
</evidence>
<dbReference type="SMART" id="SM00946">
    <property type="entry name" value="ProRS-C_1"/>
    <property type="match status" value="1"/>
</dbReference>
<evidence type="ECO:0000313" key="8">
    <source>
        <dbReference type="EMBL" id="EAU33385.1"/>
    </source>
</evidence>
<evidence type="ECO:0000256" key="4">
    <source>
        <dbReference type="ARBA" id="ARBA00022840"/>
    </source>
</evidence>
<evidence type="ECO:0000256" key="1">
    <source>
        <dbReference type="ARBA" id="ARBA00012831"/>
    </source>
</evidence>
<evidence type="ECO:0000313" key="9">
    <source>
        <dbReference type="Proteomes" id="UP000007963"/>
    </source>
</evidence>
<keyword evidence="4" id="KW-0067">ATP-binding</keyword>
<dbReference type="SUPFAM" id="SSF52954">
    <property type="entry name" value="Class II aaRS ABD-related"/>
    <property type="match status" value="1"/>
</dbReference>
<dbReference type="Pfam" id="PF00587">
    <property type="entry name" value="tRNA-synt_2b"/>
    <property type="match status" value="1"/>
</dbReference>
<dbReference type="PANTHER" id="PTHR43382">
    <property type="entry name" value="PROLYL-TRNA SYNTHETASE"/>
    <property type="match status" value="1"/>
</dbReference>
<evidence type="ECO:0000256" key="6">
    <source>
        <dbReference type="ARBA" id="ARBA00023146"/>
    </source>
</evidence>
<dbReference type="RefSeq" id="XP_001216019.1">
    <property type="nucleotide sequence ID" value="XM_001216019.1"/>
</dbReference>
<dbReference type="GO" id="GO:0006433">
    <property type="term" value="P:prolyl-tRNA aminoacylation"/>
    <property type="evidence" value="ECO:0007669"/>
    <property type="project" value="InterPro"/>
</dbReference>
<dbReference type="InterPro" id="IPR036621">
    <property type="entry name" value="Anticodon-bd_dom_sf"/>
</dbReference>
<dbReference type="InterPro" id="IPR006195">
    <property type="entry name" value="aa-tRNA-synth_II"/>
</dbReference>
<keyword evidence="5" id="KW-0648">Protein biosynthesis</keyword>
<keyword evidence="6" id="KW-0030">Aminoacyl-tRNA synthetase</keyword>
<sequence length="514" mass="58131">MSSRKTVTALLPPSVDVAKERDFWLWYRQSLEKADLFDDDDQIPGFYILKPASYAIWERICASLKDKLKRMGVQDCAFPLSSLEITGTSGDNGDPCMDTEPRLRNRQNATSTIYSCCARWIANPGDLPLRLNQWKTAFRSEPCPQPFLRCRELLIQEAHTAHMTQYEAHEEMLQVLDIYTAVYEELLAVPLIRGLQSDPNSSDEVHTAVLFGLVPALEQCIQAGACHELGQQMSKEYNITTSDVPVGSQTVSNSTVHVWQNSWNLSIRAIGLMVATHGDNRGLVLPPHIAETQVVIIPHQDSRNKNDHHKIRAEILSIQSTFASLGVRVSADLRDWRSTGWKMKEWITRGAPIRLVFGSEELAGRYVTVCQRDLPKPNEEITIPLSQLPTAIPTLLAAMHNRLFKKAQDTIRSRQRQLADWDEFVKTIYNRKTAYICLVPHCLTKDCQRRIESRLKFAIESNPDSETSSMAASVNFLCIPWDQPSGVGEKDASKCIYPECIRNAKKWAMVGCNF</sequence>
<dbReference type="HOGENOM" id="CLU_001882_4_1_1"/>
<feature type="domain" description="Aminoacyl-transfer RNA synthetases class-II family profile" evidence="7">
    <location>
        <begin position="126"/>
        <end position="286"/>
    </location>
</feature>
<reference evidence="9" key="1">
    <citation type="submission" date="2005-09" db="EMBL/GenBank/DDBJ databases">
        <title>Annotation of the Aspergillus terreus NIH2624 genome.</title>
        <authorList>
            <person name="Birren B.W."/>
            <person name="Lander E.S."/>
            <person name="Galagan J.E."/>
            <person name="Nusbaum C."/>
            <person name="Devon K."/>
            <person name="Henn M."/>
            <person name="Ma L.-J."/>
            <person name="Jaffe D.B."/>
            <person name="Butler J."/>
            <person name="Alvarez P."/>
            <person name="Gnerre S."/>
            <person name="Grabherr M."/>
            <person name="Kleber M."/>
            <person name="Mauceli E.W."/>
            <person name="Brockman W."/>
            <person name="Rounsley S."/>
            <person name="Young S.K."/>
            <person name="LaButti K."/>
            <person name="Pushparaj V."/>
            <person name="DeCaprio D."/>
            <person name="Crawford M."/>
            <person name="Koehrsen M."/>
            <person name="Engels R."/>
            <person name="Montgomery P."/>
            <person name="Pearson M."/>
            <person name="Howarth C."/>
            <person name="Larson L."/>
            <person name="Luoma S."/>
            <person name="White J."/>
            <person name="Alvarado L."/>
            <person name="Kodira C.D."/>
            <person name="Zeng Q."/>
            <person name="Oleary S."/>
            <person name="Yandava C."/>
            <person name="Denning D.W."/>
            <person name="Nierman W.C."/>
            <person name="Milne T."/>
            <person name="Madden K."/>
        </authorList>
    </citation>
    <scope>NUCLEOTIDE SEQUENCE [LARGE SCALE GENOMIC DNA]</scope>
    <source>
        <strain evidence="9">NIH 2624 / FGSC A1156</strain>
    </source>
</reference>
<dbReference type="GO" id="GO:0017101">
    <property type="term" value="C:aminoacyl-tRNA synthetase multienzyme complex"/>
    <property type="evidence" value="ECO:0007669"/>
    <property type="project" value="TreeGrafter"/>
</dbReference>
<evidence type="ECO:0000256" key="3">
    <source>
        <dbReference type="ARBA" id="ARBA00022741"/>
    </source>
</evidence>
<accession>Q0CHJ3</accession>
<dbReference type="OrthoDB" id="4503650at2759"/>
<dbReference type="Pfam" id="PF03129">
    <property type="entry name" value="HGTP_anticodon"/>
    <property type="match status" value="1"/>
</dbReference>
<proteinExistence type="predicted"/>
<dbReference type="SUPFAM" id="SSF64586">
    <property type="entry name" value="C-terminal domain of ProRS"/>
    <property type="match status" value="1"/>
</dbReference>
<dbReference type="InterPro" id="IPR004499">
    <property type="entry name" value="Pro-tRNA-ligase_IIa_arc-type"/>
</dbReference>
<dbReference type="EC" id="6.1.1.15" evidence="1"/>
<dbReference type="InterPro" id="IPR004154">
    <property type="entry name" value="Anticodon-bd"/>
</dbReference>
<dbReference type="PANTHER" id="PTHR43382:SF2">
    <property type="entry name" value="BIFUNCTIONAL GLUTAMATE_PROLINE--TRNA LIGASE"/>
    <property type="match status" value="1"/>
</dbReference>
<dbReference type="SUPFAM" id="SSF55681">
    <property type="entry name" value="Class II aaRS and biotin synthetases"/>
    <property type="match status" value="1"/>
</dbReference>
<protein>
    <recommendedName>
        <fullName evidence="1">proline--tRNA ligase</fullName>
        <ecNumber evidence="1">6.1.1.15</ecNumber>
    </recommendedName>
</protein>
<dbReference type="GO" id="GO:0005737">
    <property type="term" value="C:cytoplasm"/>
    <property type="evidence" value="ECO:0007669"/>
    <property type="project" value="InterPro"/>
</dbReference>
<dbReference type="EMBL" id="CH476602">
    <property type="protein sequence ID" value="EAU33385.1"/>
    <property type="molecule type" value="Genomic_DNA"/>
</dbReference>
<dbReference type="VEuPathDB" id="FungiDB:ATEG_06841"/>
<dbReference type="GeneID" id="4322076"/>
<organism evidence="8 9">
    <name type="scientific">Aspergillus terreus (strain NIH 2624 / FGSC A1156)</name>
    <dbReference type="NCBI Taxonomy" id="341663"/>
    <lineage>
        <taxon>Eukaryota</taxon>
        <taxon>Fungi</taxon>
        <taxon>Dikarya</taxon>
        <taxon>Ascomycota</taxon>
        <taxon>Pezizomycotina</taxon>
        <taxon>Eurotiomycetes</taxon>
        <taxon>Eurotiomycetidae</taxon>
        <taxon>Eurotiales</taxon>
        <taxon>Aspergillaceae</taxon>
        <taxon>Aspergillus</taxon>
        <taxon>Aspergillus subgen. Circumdati</taxon>
    </lineage>
</organism>
<dbReference type="InterPro" id="IPR045864">
    <property type="entry name" value="aa-tRNA-synth_II/BPL/LPL"/>
</dbReference>
<keyword evidence="2" id="KW-0436">Ligase</keyword>
<keyword evidence="3" id="KW-0547">Nucleotide-binding</keyword>
<evidence type="ECO:0000256" key="2">
    <source>
        <dbReference type="ARBA" id="ARBA00022598"/>
    </source>
</evidence>
<dbReference type="InterPro" id="IPR002314">
    <property type="entry name" value="aa-tRNA-synt_IIb"/>
</dbReference>
<dbReference type="GO" id="GO:0004827">
    <property type="term" value="F:proline-tRNA ligase activity"/>
    <property type="evidence" value="ECO:0007669"/>
    <property type="project" value="UniProtKB-EC"/>
</dbReference>
<dbReference type="Pfam" id="PF09180">
    <property type="entry name" value="ProRS-C_1"/>
    <property type="match status" value="1"/>
</dbReference>
<dbReference type="InterPro" id="IPR016061">
    <property type="entry name" value="Pro-tRNA_ligase_II_C"/>
</dbReference>
<name>Q0CHJ3_ASPTN</name>
<evidence type="ECO:0000259" key="7">
    <source>
        <dbReference type="PROSITE" id="PS50862"/>
    </source>
</evidence>
<dbReference type="Gene3D" id="3.30.110.30">
    <property type="entry name" value="C-terminal domain of ProRS"/>
    <property type="match status" value="1"/>
</dbReference>